<dbReference type="AlphaFoldDB" id="A0A1C1CLJ1"/>
<organism evidence="2 3">
    <name type="scientific">Cladophialophora carrionii</name>
    <dbReference type="NCBI Taxonomy" id="86049"/>
    <lineage>
        <taxon>Eukaryota</taxon>
        <taxon>Fungi</taxon>
        <taxon>Dikarya</taxon>
        <taxon>Ascomycota</taxon>
        <taxon>Pezizomycotina</taxon>
        <taxon>Eurotiomycetes</taxon>
        <taxon>Chaetothyriomycetidae</taxon>
        <taxon>Chaetothyriales</taxon>
        <taxon>Herpotrichiellaceae</taxon>
        <taxon>Cladophialophora</taxon>
    </lineage>
</organism>
<protein>
    <recommendedName>
        <fullName evidence="1">Heterokaryon incompatibility domain-containing protein</fullName>
    </recommendedName>
</protein>
<evidence type="ECO:0000259" key="1">
    <source>
        <dbReference type="Pfam" id="PF06985"/>
    </source>
</evidence>
<name>A0A1C1CLJ1_9EURO</name>
<evidence type="ECO:0000313" key="3">
    <source>
        <dbReference type="Proteomes" id="UP000094526"/>
    </source>
</evidence>
<dbReference type="VEuPathDB" id="FungiDB:G647_03312"/>
<dbReference type="Pfam" id="PF06985">
    <property type="entry name" value="HET"/>
    <property type="match status" value="1"/>
</dbReference>
<feature type="domain" description="Heterokaryon incompatibility" evidence="1">
    <location>
        <begin position="313"/>
        <end position="466"/>
    </location>
</feature>
<dbReference type="PANTHER" id="PTHR24148">
    <property type="entry name" value="ANKYRIN REPEAT DOMAIN-CONTAINING PROTEIN 39 HOMOLOG-RELATED"/>
    <property type="match status" value="1"/>
</dbReference>
<dbReference type="Proteomes" id="UP000094526">
    <property type="component" value="Unassembled WGS sequence"/>
</dbReference>
<dbReference type="EMBL" id="LGRB01000011">
    <property type="protein sequence ID" value="OCT49395.1"/>
    <property type="molecule type" value="Genomic_DNA"/>
</dbReference>
<dbReference type="Pfam" id="PF26639">
    <property type="entry name" value="Het-6_barrel"/>
    <property type="match status" value="1"/>
</dbReference>
<dbReference type="STRING" id="86049.A0A1C1CLJ1"/>
<sequence length="912" mass="100633">MSSIFSHVLRSVQDQLAASGAPARSQYRTSSTSTPTAGYVPAQNFQALANGFSGPLMGPVYGASPAQNQYGTSSTSSPTAGYVPTQNFQALANSFSGLLLGPVYGASPAQNQYGTSSASSPTASYVPPQNFQAAATNSFSGQFLGPLYGPLYGASPAQTGYPPYQYPRPSSASQYLQPLIQPAAATAAAWNSPWLQYPLRPLSAPPVKEIWPTTNPTRTQIPERPSSSNQGYVTDPLITGFKKLAINVQPSAYPCGGNDHDADAEPRYHSFRLTPLLPTGDSFRLVEFSPVPTPQSPISCKLHRVSLRNHPEYIALSYPVSVSKISGRFRRLEQIACDDGYIELYGGMLDILYSVLNRHDPMYMWIDCCCMSQHDPDEKADQIAMMKHIYRKAKETVIWLEEPSDNALLVSQAFETLKIGYTHFNNIETRQAFASKWASTFEIVNTLALNQLLQKVYFSRSWMLQEAALSSHAVIHCCTYRIKWAAFCEQLACLMRIGYIEMVMTSYASALTANEVWLWLGRHKAFVTLWQELEKQRRRRVAPTEPLPLKLKQLMRLTRGMNASDLRDRVYALLGLCSDSGAIRVDARPQYTVAMLYHQLALYFTKSQSSSCNCDGSACPDNELSFIGDAGDLAAGSTDFSRLLTKGTGPVLTPSLHGCPAGYKAGGRTKPAVWYDPHVALPHSLFATGIITSRIQYITAPWPTFDDHPEVLELDAISRLLRCVQIMGGWFREAFGLVQQRIPPHHSRTEDFCRTLCGNISHMEADFLPSEAPRVPISNPRELERFFGDCMEVYQLLESYNYHFNGDTVTQGTALASHLEGATKWWELTGFTLPYAKFFLSDDGSMGVGPSLSQVGDRIAVFNGTPMPAVLRSADQGTGEQYQLVGPAYVHGLMDGEAYQVFPARETSICLV</sequence>
<dbReference type="VEuPathDB" id="FungiDB:CLCR_04567"/>
<accession>A0A1C1CLJ1</accession>
<keyword evidence="3" id="KW-1185">Reference proteome</keyword>
<evidence type="ECO:0000313" key="2">
    <source>
        <dbReference type="EMBL" id="OCT49395.1"/>
    </source>
</evidence>
<dbReference type="InterPro" id="IPR052895">
    <property type="entry name" value="HetReg/Transcr_Mod"/>
</dbReference>
<dbReference type="OrthoDB" id="3557394at2759"/>
<gene>
    <name evidence="2" type="ORF">CLCR_04567</name>
</gene>
<proteinExistence type="predicted"/>
<comment type="caution">
    <text evidence="2">The sequence shown here is derived from an EMBL/GenBank/DDBJ whole genome shotgun (WGS) entry which is preliminary data.</text>
</comment>
<dbReference type="PANTHER" id="PTHR24148:SF64">
    <property type="entry name" value="HETEROKARYON INCOMPATIBILITY DOMAIN-CONTAINING PROTEIN"/>
    <property type="match status" value="1"/>
</dbReference>
<reference evidence="3" key="1">
    <citation type="submission" date="2015-07" db="EMBL/GenBank/DDBJ databases">
        <authorList>
            <person name="Teixeira M.M."/>
            <person name="Souza R.C."/>
            <person name="Almeida L.G."/>
            <person name="Vicente V.A."/>
            <person name="de Hoog S."/>
            <person name="Bocca A.L."/>
            <person name="de Almeida S.R."/>
            <person name="Vasconcelos A.T."/>
            <person name="Felipe M.S."/>
        </authorList>
    </citation>
    <scope>NUCLEOTIDE SEQUENCE [LARGE SCALE GENOMIC DNA]</scope>
    <source>
        <strain evidence="3">KSF</strain>
    </source>
</reference>
<dbReference type="InterPro" id="IPR010730">
    <property type="entry name" value="HET"/>
</dbReference>